<dbReference type="EMBL" id="JADWVN010000018">
    <property type="protein sequence ID" value="MBL7526884.1"/>
    <property type="molecule type" value="Genomic_DNA"/>
</dbReference>
<dbReference type="InterPro" id="IPR052949">
    <property type="entry name" value="PA_immunity-related"/>
</dbReference>
<organism evidence="1 2">
    <name type="scientific">Legionella bononiensis</name>
    <dbReference type="NCBI Taxonomy" id="2793102"/>
    <lineage>
        <taxon>Bacteria</taxon>
        <taxon>Pseudomonadati</taxon>
        <taxon>Pseudomonadota</taxon>
        <taxon>Gammaproteobacteria</taxon>
        <taxon>Legionellales</taxon>
        <taxon>Legionellaceae</taxon>
        <taxon>Legionella</taxon>
    </lineage>
</organism>
<dbReference type="Gene3D" id="2.160.20.80">
    <property type="entry name" value="E3 ubiquitin-protein ligase SopA"/>
    <property type="match status" value="1"/>
</dbReference>
<dbReference type="Pfam" id="PF00805">
    <property type="entry name" value="Pentapeptide"/>
    <property type="match status" value="1"/>
</dbReference>
<dbReference type="Proteomes" id="UP000809910">
    <property type="component" value="Unassembled WGS sequence"/>
</dbReference>
<dbReference type="InterPro" id="IPR001646">
    <property type="entry name" value="5peptide_repeat"/>
</dbReference>
<keyword evidence="2" id="KW-1185">Reference proteome</keyword>
<accession>A0ABS1WC04</accession>
<comment type="caution">
    <text evidence="1">The sequence shown here is derived from an EMBL/GenBank/DDBJ whole genome shotgun (WGS) entry which is preliminary data.</text>
</comment>
<dbReference type="PANTHER" id="PTHR42999">
    <property type="entry name" value="ANTIBIOTIC RESISTANCE PROTEIN MCBG"/>
    <property type="match status" value="1"/>
</dbReference>
<proteinExistence type="predicted"/>
<evidence type="ECO:0000313" key="2">
    <source>
        <dbReference type="Proteomes" id="UP000809910"/>
    </source>
</evidence>
<name>A0ABS1WC04_9GAMM</name>
<sequence length="199" mass="23087">MDLLNQDEFYELTYSNLKLDNKVIEHKLFEQCTFKQSSFIETNFISCKFVDCEFSSCNLSSAQFKNTALNEIVFEECKMIGINWTQAKWPLIKLSSPIKFYKSNISHSSFFELELRDLVIEECKAHDADFRGCDLSNGVFILTDFQGSQFMHTTLYSADFTDAINYAINPIENNIRKGKYSMPDAMNLLNYFEIELQGN</sequence>
<protein>
    <submittedName>
        <fullName evidence="1">Pentapeptide repeat-containing protein</fullName>
    </submittedName>
</protein>
<dbReference type="Pfam" id="PF13599">
    <property type="entry name" value="Pentapeptide_4"/>
    <property type="match status" value="1"/>
</dbReference>
<dbReference type="PANTHER" id="PTHR42999:SF1">
    <property type="entry name" value="PENTAPEPTIDE REPEAT-CONTAINING PROTEIN"/>
    <property type="match status" value="1"/>
</dbReference>
<evidence type="ECO:0000313" key="1">
    <source>
        <dbReference type="EMBL" id="MBL7526884.1"/>
    </source>
</evidence>
<reference evidence="1 2" key="1">
    <citation type="submission" date="2020-12" db="EMBL/GenBank/DDBJ databases">
        <title>WGS of Legionella: environmental sample.</title>
        <authorList>
            <person name="Cristino S."/>
            <person name="Girolamini L."/>
            <person name="Salaris S."/>
            <person name="Pascale M.R."/>
            <person name="Mazzotta M."/>
            <person name="Orsini M."/>
            <person name="Grottola A."/>
        </authorList>
    </citation>
    <scope>NUCLEOTIDE SEQUENCE [LARGE SCALE GENOMIC DNA]</scope>
    <source>
        <strain evidence="1 2">30cs62</strain>
    </source>
</reference>
<dbReference type="SUPFAM" id="SSF141571">
    <property type="entry name" value="Pentapeptide repeat-like"/>
    <property type="match status" value="1"/>
</dbReference>
<gene>
    <name evidence="1" type="ORF">I5282_09910</name>
</gene>